<evidence type="ECO:0000256" key="6">
    <source>
        <dbReference type="ARBA" id="ARBA00022692"/>
    </source>
</evidence>
<dbReference type="PANTHER" id="PTHR12726:SF0">
    <property type="entry name" value="CERAMIDE GLUCOSYLTRANSFERASE"/>
    <property type="match status" value="1"/>
</dbReference>
<dbReference type="EMBL" id="OKRB01000013">
    <property type="protein sequence ID" value="SPE17741.1"/>
    <property type="molecule type" value="Genomic_DNA"/>
</dbReference>
<dbReference type="AlphaFoldDB" id="A0A2N9L3F2"/>
<comment type="pathway">
    <text evidence="2">Lipid metabolism; sphingolipid metabolism.</text>
</comment>
<dbReference type="Pfam" id="PF13506">
    <property type="entry name" value="Glyco_transf_21"/>
    <property type="match status" value="1"/>
</dbReference>
<dbReference type="NCBIfam" id="TIGR03472">
    <property type="entry name" value="HpnI"/>
    <property type="match status" value="1"/>
</dbReference>
<evidence type="ECO:0000256" key="5">
    <source>
        <dbReference type="ARBA" id="ARBA00022679"/>
    </source>
</evidence>
<evidence type="ECO:0000256" key="4">
    <source>
        <dbReference type="ARBA" id="ARBA00022676"/>
    </source>
</evidence>
<gene>
    <name evidence="10" type="ORF">SBA5_110101</name>
</gene>
<comment type="pathway">
    <text evidence="3">Sphingolipid metabolism.</text>
</comment>
<dbReference type="OrthoDB" id="9814255at2"/>
<evidence type="ECO:0000313" key="11">
    <source>
        <dbReference type="Proteomes" id="UP000239735"/>
    </source>
</evidence>
<keyword evidence="8 9" id="KW-0472">Membrane</keyword>
<keyword evidence="4" id="KW-0328">Glycosyltransferase</keyword>
<dbReference type="PANTHER" id="PTHR12726">
    <property type="entry name" value="CERAMIDE GLUCOSYLTRANSFERASE"/>
    <property type="match status" value="1"/>
</dbReference>
<keyword evidence="5" id="KW-0808">Transferase</keyword>
<keyword evidence="7 9" id="KW-1133">Transmembrane helix</keyword>
<dbReference type="SUPFAM" id="SSF53448">
    <property type="entry name" value="Nucleotide-diphospho-sugar transferases"/>
    <property type="match status" value="1"/>
</dbReference>
<evidence type="ECO:0000256" key="2">
    <source>
        <dbReference type="ARBA" id="ARBA00004760"/>
    </source>
</evidence>
<protein>
    <submittedName>
        <fullName evidence="10">Glycosyl tranferase, homolog</fullName>
    </submittedName>
</protein>
<name>A0A2N9L3F2_9BACT</name>
<evidence type="ECO:0000256" key="8">
    <source>
        <dbReference type="ARBA" id="ARBA00023136"/>
    </source>
</evidence>
<dbReference type="Gene3D" id="3.90.550.10">
    <property type="entry name" value="Spore Coat Polysaccharide Biosynthesis Protein SpsA, Chain A"/>
    <property type="match status" value="1"/>
</dbReference>
<dbReference type="GO" id="GO:0008120">
    <property type="term" value="F:ceramide glucosyltransferase activity"/>
    <property type="evidence" value="ECO:0007669"/>
    <property type="project" value="TreeGrafter"/>
</dbReference>
<organism evidence="10 11">
    <name type="scientific">Candidatus Sulfuritelmatomonas gaucii</name>
    <dbReference type="NCBI Taxonomy" id="2043161"/>
    <lineage>
        <taxon>Bacteria</taxon>
        <taxon>Pseudomonadati</taxon>
        <taxon>Acidobacteriota</taxon>
        <taxon>Terriglobia</taxon>
        <taxon>Terriglobales</taxon>
        <taxon>Acidobacteriaceae</taxon>
        <taxon>Candidatus Sulfuritelmatomonas</taxon>
    </lineage>
</organism>
<evidence type="ECO:0000313" key="10">
    <source>
        <dbReference type="EMBL" id="SPE17741.1"/>
    </source>
</evidence>
<evidence type="ECO:0000256" key="3">
    <source>
        <dbReference type="ARBA" id="ARBA00004991"/>
    </source>
</evidence>
<proteinExistence type="predicted"/>
<evidence type="ECO:0000256" key="9">
    <source>
        <dbReference type="SAM" id="Phobius"/>
    </source>
</evidence>
<feature type="transmembrane region" description="Helical" evidence="9">
    <location>
        <begin position="12"/>
        <end position="35"/>
    </location>
</feature>
<comment type="subcellular location">
    <subcellularLocation>
        <location evidence="1">Membrane</location>
        <topology evidence="1">Multi-pass membrane protein</topology>
    </subcellularLocation>
</comment>
<dbReference type="GO" id="GO:0016020">
    <property type="term" value="C:membrane"/>
    <property type="evidence" value="ECO:0007669"/>
    <property type="project" value="UniProtKB-SubCell"/>
</dbReference>
<keyword evidence="6 9" id="KW-0812">Transmembrane</keyword>
<reference evidence="11" key="1">
    <citation type="submission" date="2018-02" db="EMBL/GenBank/DDBJ databases">
        <authorList>
            <person name="Hausmann B."/>
        </authorList>
    </citation>
    <scope>NUCLEOTIDE SEQUENCE [LARGE SCALE GENOMIC DNA]</scope>
    <source>
        <strain evidence="11">Peat soil MAG SbA5</strain>
    </source>
</reference>
<dbReference type="GO" id="GO:0006679">
    <property type="term" value="P:glucosylceramide biosynthetic process"/>
    <property type="evidence" value="ECO:0007669"/>
    <property type="project" value="TreeGrafter"/>
</dbReference>
<dbReference type="InterPro" id="IPR017835">
    <property type="entry name" value="Hopen-assoc_HpnI"/>
</dbReference>
<evidence type="ECO:0000256" key="1">
    <source>
        <dbReference type="ARBA" id="ARBA00004141"/>
    </source>
</evidence>
<feature type="transmembrane region" description="Helical" evidence="9">
    <location>
        <begin position="360"/>
        <end position="380"/>
    </location>
</feature>
<dbReference type="InterPro" id="IPR025993">
    <property type="entry name" value="Ceramide_glucosylTrfase"/>
</dbReference>
<dbReference type="Proteomes" id="UP000239735">
    <property type="component" value="Unassembled WGS sequence"/>
</dbReference>
<accession>A0A2N9L3F2</accession>
<dbReference type="InterPro" id="IPR029044">
    <property type="entry name" value="Nucleotide-diphossugar_trans"/>
</dbReference>
<sequence>MPHALAQAVEIATTALAVAGMAYFLAVLVAARIFLHQRRAQRSEFSPGVSILKSLKGLDPGMLEAFRSHCRQNYRGEFELLFGVWSLDDPAVTAVETLKAEFPQCEIRLILCPERLGTNGKVSTLVQLAVHARHEFLLINDSDITVGPHYLERVMACFASLPTPQKDAERMGQQAKQVGLVTALYRGRAHGSLPSRLEALGIAAEFMGSVLLSKWIERGMHYGLGSTLAVRREALERTGGLLPLVDYLADDYELGARVARAGDRVELTSEVVETSVPAYTWRGLVDHQLRWARAIRCSRPAGYAGLVVTHGLSWALLNIVASGLSPLSLWLLALSFFLRLAQAMNVGAGVLADHEVISNLWLLPLRDLIAMAVWIVGFAGDTIVWRGERFALKGGKLVKVAQS</sequence>
<evidence type="ECO:0000256" key="7">
    <source>
        <dbReference type="ARBA" id="ARBA00022989"/>
    </source>
</evidence>